<evidence type="ECO:0000313" key="6">
    <source>
        <dbReference type="Proteomes" id="UP000027471"/>
    </source>
</evidence>
<dbReference type="InterPro" id="IPR027417">
    <property type="entry name" value="P-loop_NTPase"/>
</dbReference>
<dbReference type="STRING" id="1353528.DT23_16215"/>
<dbReference type="SUPFAM" id="SSF52540">
    <property type="entry name" value="P-loop containing nucleoside triphosphate hydrolases"/>
    <property type="match status" value="1"/>
</dbReference>
<dbReference type="eggNOG" id="COG3842">
    <property type="taxonomic scope" value="Bacteria"/>
</dbReference>
<evidence type="ECO:0000259" key="4">
    <source>
        <dbReference type="PROSITE" id="PS50893"/>
    </source>
</evidence>
<name>A0A074JRW0_9RHOB</name>
<evidence type="ECO:0000313" key="5">
    <source>
        <dbReference type="EMBL" id="KEO58600.1"/>
    </source>
</evidence>
<dbReference type="GO" id="GO:0016887">
    <property type="term" value="F:ATP hydrolysis activity"/>
    <property type="evidence" value="ECO:0007669"/>
    <property type="project" value="InterPro"/>
</dbReference>
<comment type="caution">
    <text evidence="5">The sequence shown here is derived from an EMBL/GenBank/DDBJ whole genome shotgun (WGS) entry which is preliminary data.</text>
</comment>
<dbReference type="InterPro" id="IPR003593">
    <property type="entry name" value="AAA+_ATPase"/>
</dbReference>
<dbReference type="EMBL" id="AUNB01000033">
    <property type="protein sequence ID" value="KEO58600.1"/>
    <property type="molecule type" value="Genomic_DNA"/>
</dbReference>
<dbReference type="PROSITE" id="PS00211">
    <property type="entry name" value="ABC_TRANSPORTER_1"/>
    <property type="match status" value="1"/>
</dbReference>
<reference evidence="5 6" key="1">
    <citation type="journal article" date="2015" name="Antonie Van Leeuwenhoek">
        <title>Thioclava indica sp. nov., isolated from surface seawater of the Indian Ocean.</title>
        <authorList>
            <person name="Liu Y."/>
            <person name="Lai Q."/>
            <person name="Du J."/>
            <person name="Xu H."/>
            <person name="Jiang L."/>
            <person name="Shao Z."/>
        </authorList>
    </citation>
    <scope>NUCLEOTIDE SEQUENCE [LARGE SCALE GENOMIC DNA]</scope>
    <source>
        <strain evidence="5 6">DT23-4</strain>
    </source>
</reference>
<keyword evidence="1" id="KW-0813">Transport</keyword>
<dbReference type="InterPro" id="IPR003439">
    <property type="entry name" value="ABC_transporter-like_ATP-bd"/>
</dbReference>
<dbReference type="GO" id="GO:0015697">
    <property type="term" value="P:quaternary ammonium group transport"/>
    <property type="evidence" value="ECO:0007669"/>
    <property type="project" value="UniProtKB-ARBA"/>
</dbReference>
<dbReference type="OrthoDB" id="7813699at2"/>
<dbReference type="GO" id="GO:0022857">
    <property type="term" value="F:transmembrane transporter activity"/>
    <property type="evidence" value="ECO:0007669"/>
    <property type="project" value="InterPro"/>
</dbReference>
<dbReference type="PANTHER" id="PTHR42781:SF4">
    <property type="entry name" value="SPERMIDINE_PUTRESCINE IMPORT ATP-BINDING PROTEIN POTA"/>
    <property type="match status" value="1"/>
</dbReference>
<dbReference type="Pfam" id="PF08402">
    <property type="entry name" value="TOBE_2"/>
    <property type="match status" value="1"/>
</dbReference>
<dbReference type="GO" id="GO:0005524">
    <property type="term" value="F:ATP binding"/>
    <property type="evidence" value="ECO:0007669"/>
    <property type="project" value="UniProtKB-KW"/>
</dbReference>
<dbReference type="GO" id="GO:0043190">
    <property type="term" value="C:ATP-binding cassette (ABC) transporter complex"/>
    <property type="evidence" value="ECO:0007669"/>
    <property type="project" value="InterPro"/>
</dbReference>
<keyword evidence="6" id="KW-1185">Reference proteome</keyword>
<dbReference type="PROSITE" id="PS50893">
    <property type="entry name" value="ABC_TRANSPORTER_2"/>
    <property type="match status" value="1"/>
</dbReference>
<dbReference type="Gene3D" id="2.40.50.100">
    <property type="match status" value="1"/>
</dbReference>
<evidence type="ECO:0000256" key="2">
    <source>
        <dbReference type="ARBA" id="ARBA00022741"/>
    </source>
</evidence>
<dbReference type="FunFam" id="3.40.50.300:FF:000425">
    <property type="entry name" value="Probable ABC transporter, ATP-binding subunit"/>
    <property type="match status" value="1"/>
</dbReference>
<dbReference type="Pfam" id="PF00005">
    <property type="entry name" value="ABC_tran"/>
    <property type="match status" value="1"/>
</dbReference>
<dbReference type="InterPro" id="IPR008995">
    <property type="entry name" value="Mo/tungstate-bd_C_term_dom"/>
</dbReference>
<dbReference type="InterPro" id="IPR017871">
    <property type="entry name" value="ABC_transporter-like_CS"/>
</dbReference>
<dbReference type="Gene3D" id="3.40.50.300">
    <property type="entry name" value="P-loop containing nucleotide triphosphate hydrolases"/>
    <property type="match status" value="1"/>
</dbReference>
<dbReference type="AlphaFoldDB" id="A0A074JRW0"/>
<dbReference type="PANTHER" id="PTHR42781">
    <property type="entry name" value="SPERMIDINE/PUTRESCINE IMPORT ATP-BINDING PROTEIN POTA"/>
    <property type="match status" value="1"/>
</dbReference>
<keyword evidence="2" id="KW-0547">Nucleotide-binding</keyword>
<dbReference type="RefSeq" id="WP_038131327.1">
    <property type="nucleotide sequence ID" value="NZ_AUNB01000033.1"/>
</dbReference>
<dbReference type="InterPro" id="IPR050093">
    <property type="entry name" value="ABC_SmlMolc_Importer"/>
</dbReference>
<feature type="domain" description="ABC transporter" evidence="4">
    <location>
        <begin position="4"/>
        <end position="234"/>
    </location>
</feature>
<organism evidence="5 6">
    <name type="scientific">Thioclava indica</name>
    <dbReference type="NCBI Taxonomy" id="1353528"/>
    <lineage>
        <taxon>Bacteria</taxon>
        <taxon>Pseudomonadati</taxon>
        <taxon>Pseudomonadota</taxon>
        <taxon>Alphaproteobacteria</taxon>
        <taxon>Rhodobacterales</taxon>
        <taxon>Paracoccaceae</taxon>
        <taxon>Thioclava</taxon>
    </lineage>
</organism>
<protein>
    <recommendedName>
        <fullName evidence="4">ABC transporter domain-containing protein</fullName>
    </recommendedName>
</protein>
<keyword evidence="3" id="KW-0067">ATP-binding</keyword>
<dbReference type="SMART" id="SM00382">
    <property type="entry name" value="AAA"/>
    <property type="match status" value="1"/>
</dbReference>
<accession>A0A074JRW0</accession>
<evidence type="ECO:0000256" key="1">
    <source>
        <dbReference type="ARBA" id="ARBA00022448"/>
    </source>
</evidence>
<dbReference type="Proteomes" id="UP000027471">
    <property type="component" value="Unassembled WGS sequence"/>
</dbReference>
<evidence type="ECO:0000256" key="3">
    <source>
        <dbReference type="ARBA" id="ARBA00022840"/>
    </source>
</evidence>
<proteinExistence type="predicted"/>
<sequence length="353" mass="38151">MAFLNIEHLEKSFGTNHVVKDFNLAIEQGEFVSLLGPSGCGKTTVLRMVAGFETTSSGAISIDGQDVTHLRPNQRNIGMVFQSYALFPNLTVAQNVGFGMRVAGRPKSEIKARVDEMLRLIGLPKLGNRYPFQLSGGQQQRVALARALAVQPRVLLLDEPLSALDAKIRVSLREEIREIQRELGITTIFVTHDQEEALSMSDRVVVMNGGVAEQTGAPFEIYNHPTTRFVAQFVGTLNTLSATVVDAKTGGVTVGETAIALNRPLDGAKAGETINLALRPEVVSLGRKDGRDTVLAGRLAEVHFLGSTIRMRVDVGGTLISLDTFNTPDTPPPQIGEAVELSLAERDLLVLSD</sequence>
<gene>
    <name evidence="5" type="ORF">DT23_16215</name>
</gene>
<dbReference type="SUPFAM" id="SSF50331">
    <property type="entry name" value="MOP-like"/>
    <property type="match status" value="1"/>
</dbReference>
<dbReference type="InterPro" id="IPR013611">
    <property type="entry name" value="Transp-assoc_OB_typ2"/>
</dbReference>